<dbReference type="EnsemblProtists" id="EOD35765">
    <property type="protein sequence ID" value="EOD35765"/>
    <property type="gene ID" value="EMIHUDRAFT_47982"/>
</dbReference>
<dbReference type="GO" id="GO:0030488">
    <property type="term" value="P:tRNA methylation"/>
    <property type="evidence" value="ECO:0007669"/>
    <property type="project" value="InterPro"/>
</dbReference>
<evidence type="ECO:0000256" key="2">
    <source>
        <dbReference type="ARBA" id="ARBA00012796"/>
    </source>
</evidence>
<evidence type="ECO:0000313" key="10">
    <source>
        <dbReference type="Proteomes" id="UP000013827"/>
    </source>
</evidence>
<keyword evidence="5" id="KW-0949">S-adenosyl-L-methionine</keyword>
<evidence type="ECO:0000256" key="7">
    <source>
        <dbReference type="ARBA" id="ARBA00023242"/>
    </source>
</evidence>
<keyword evidence="6" id="KW-0819">tRNA processing</keyword>
<dbReference type="RefSeq" id="XP_005788194.1">
    <property type="nucleotide sequence ID" value="XM_005788137.1"/>
</dbReference>
<dbReference type="InterPro" id="IPR029063">
    <property type="entry name" value="SAM-dependent_MTases_sf"/>
</dbReference>
<dbReference type="AlphaFoldDB" id="A0A0D3KJ30"/>
<dbReference type="GO" id="GO:0160107">
    <property type="term" value="F:tRNA (adenine(58)-N1)-methyltransferase activity"/>
    <property type="evidence" value="ECO:0007669"/>
    <property type="project" value="UniProtKB-EC"/>
</dbReference>
<evidence type="ECO:0000256" key="6">
    <source>
        <dbReference type="ARBA" id="ARBA00022694"/>
    </source>
</evidence>
<evidence type="ECO:0000256" key="3">
    <source>
        <dbReference type="ARBA" id="ARBA00022603"/>
    </source>
</evidence>
<dbReference type="Gene3D" id="3.40.50.150">
    <property type="entry name" value="Vaccinia Virus protein VP39"/>
    <property type="match status" value="1"/>
</dbReference>
<keyword evidence="3" id="KW-0489">Methyltransferase</keyword>
<evidence type="ECO:0000256" key="1">
    <source>
        <dbReference type="ARBA" id="ARBA00004123"/>
    </source>
</evidence>
<evidence type="ECO:0000259" key="8">
    <source>
        <dbReference type="Pfam" id="PF08704"/>
    </source>
</evidence>
<dbReference type="KEGG" id="ehx:EMIHUDRAFT_47982"/>
<evidence type="ECO:0000256" key="5">
    <source>
        <dbReference type="ARBA" id="ARBA00022691"/>
    </source>
</evidence>
<keyword evidence="4" id="KW-0808">Transferase</keyword>
<sequence>GALVIIYEDHKHMSALRVEPGKTLNNRFGAFRHNDMVGRRYGAQLLSLDGRKYVYLLRPTPELWTASLSHRTQILYIADISMICLQLELGPGAVVVEAGTGSGSLSHALARAVGPTGRLHTYEF</sequence>
<dbReference type="Pfam" id="PF08704">
    <property type="entry name" value="GCD14"/>
    <property type="match status" value="1"/>
</dbReference>
<reference evidence="9" key="2">
    <citation type="submission" date="2024-10" db="UniProtKB">
        <authorList>
            <consortium name="EnsemblProtists"/>
        </authorList>
    </citation>
    <scope>IDENTIFICATION</scope>
</reference>
<dbReference type="GO" id="GO:0005634">
    <property type="term" value="C:nucleus"/>
    <property type="evidence" value="ECO:0007669"/>
    <property type="project" value="UniProtKB-SubCell"/>
</dbReference>
<protein>
    <recommendedName>
        <fullName evidence="2">tRNA (adenine(58)-N(1))-methyltransferase</fullName>
        <ecNumber evidence="2">2.1.1.220</ecNumber>
    </recommendedName>
</protein>
<dbReference type="InterPro" id="IPR014816">
    <property type="entry name" value="tRNA_MeTrfase_Gcd14"/>
</dbReference>
<proteinExistence type="predicted"/>
<evidence type="ECO:0000256" key="4">
    <source>
        <dbReference type="ARBA" id="ARBA00022679"/>
    </source>
</evidence>
<dbReference type="EC" id="2.1.1.220" evidence="2"/>
<reference evidence="10" key="1">
    <citation type="journal article" date="2013" name="Nature">
        <title>Pan genome of the phytoplankton Emiliania underpins its global distribution.</title>
        <authorList>
            <person name="Read B.A."/>
            <person name="Kegel J."/>
            <person name="Klute M.J."/>
            <person name="Kuo A."/>
            <person name="Lefebvre S.C."/>
            <person name="Maumus F."/>
            <person name="Mayer C."/>
            <person name="Miller J."/>
            <person name="Monier A."/>
            <person name="Salamov A."/>
            <person name="Young J."/>
            <person name="Aguilar M."/>
            <person name="Claverie J.M."/>
            <person name="Frickenhaus S."/>
            <person name="Gonzalez K."/>
            <person name="Herman E.K."/>
            <person name="Lin Y.C."/>
            <person name="Napier J."/>
            <person name="Ogata H."/>
            <person name="Sarno A.F."/>
            <person name="Shmutz J."/>
            <person name="Schroeder D."/>
            <person name="de Vargas C."/>
            <person name="Verret F."/>
            <person name="von Dassow P."/>
            <person name="Valentin K."/>
            <person name="Van de Peer Y."/>
            <person name="Wheeler G."/>
            <person name="Dacks J.B."/>
            <person name="Delwiche C.F."/>
            <person name="Dyhrman S.T."/>
            <person name="Glockner G."/>
            <person name="John U."/>
            <person name="Richards T."/>
            <person name="Worden A.Z."/>
            <person name="Zhang X."/>
            <person name="Grigoriev I.V."/>
            <person name="Allen A.E."/>
            <person name="Bidle K."/>
            <person name="Borodovsky M."/>
            <person name="Bowler C."/>
            <person name="Brownlee C."/>
            <person name="Cock J.M."/>
            <person name="Elias M."/>
            <person name="Gladyshev V.N."/>
            <person name="Groth M."/>
            <person name="Guda C."/>
            <person name="Hadaegh A."/>
            <person name="Iglesias-Rodriguez M.D."/>
            <person name="Jenkins J."/>
            <person name="Jones B.M."/>
            <person name="Lawson T."/>
            <person name="Leese F."/>
            <person name="Lindquist E."/>
            <person name="Lobanov A."/>
            <person name="Lomsadze A."/>
            <person name="Malik S.B."/>
            <person name="Marsh M.E."/>
            <person name="Mackinder L."/>
            <person name="Mock T."/>
            <person name="Mueller-Roeber B."/>
            <person name="Pagarete A."/>
            <person name="Parker M."/>
            <person name="Probert I."/>
            <person name="Quesneville H."/>
            <person name="Raines C."/>
            <person name="Rensing S.A."/>
            <person name="Riano-Pachon D.M."/>
            <person name="Richier S."/>
            <person name="Rokitta S."/>
            <person name="Shiraiwa Y."/>
            <person name="Soanes D.M."/>
            <person name="van der Giezen M."/>
            <person name="Wahlund T.M."/>
            <person name="Williams B."/>
            <person name="Wilson W."/>
            <person name="Wolfe G."/>
            <person name="Wurch L.L."/>
        </authorList>
    </citation>
    <scope>NUCLEOTIDE SEQUENCE</scope>
</reference>
<dbReference type="PROSITE" id="PS51620">
    <property type="entry name" value="SAM_TRM61"/>
    <property type="match status" value="1"/>
</dbReference>
<dbReference type="PANTHER" id="PTHR12133:SF2">
    <property type="entry name" value="TRNA (ADENINE(58)-N(1))-METHYLTRANSFERASE CATALYTIC SUBUNIT TRMT61A"/>
    <property type="match status" value="1"/>
</dbReference>
<keyword evidence="7" id="KW-0539">Nucleus</keyword>
<dbReference type="HOGENOM" id="CLU_025402_6_0_1"/>
<dbReference type="Gene3D" id="3.10.330.20">
    <property type="match status" value="1"/>
</dbReference>
<keyword evidence="10" id="KW-1185">Reference proteome</keyword>
<dbReference type="PANTHER" id="PTHR12133">
    <property type="entry name" value="TRNA (ADENINE(58)-N(1))-METHYLTRANSFERASE"/>
    <property type="match status" value="1"/>
</dbReference>
<dbReference type="GeneID" id="17281036"/>
<organism evidence="9 10">
    <name type="scientific">Emiliania huxleyi (strain CCMP1516)</name>
    <dbReference type="NCBI Taxonomy" id="280463"/>
    <lineage>
        <taxon>Eukaryota</taxon>
        <taxon>Haptista</taxon>
        <taxon>Haptophyta</taxon>
        <taxon>Prymnesiophyceae</taxon>
        <taxon>Isochrysidales</taxon>
        <taxon>Noelaerhabdaceae</taxon>
        <taxon>Emiliania</taxon>
    </lineage>
</organism>
<dbReference type="GO" id="GO:0031515">
    <property type="term" value="C:tRNA (m1A) methyltransferase complex"/>
    <property type="evidence" value="ECO:0007669"/>
    <property type="project" value="InterPro"/>
</dbReference>
<dbReference type="InterPro" id="IPR049470">
    <property type="entry name" value="TRM61_C"/>
</dbReference>
<dbReference type="SUPFAM" id="SSF53335">
    <property type="entry name" value="S-adenosyl-L-methionine-dependent methyltransferases"/>
    <property type="match status" value="1"/>
</dbReference>
<dbReference type="STRING" id="2903.R1F9T8"/>
<dbReference type="Proteomes" id="UP000013827">
    <property type="component" value="Unassembled WGS sequence"/>
</dbReference>
<feature type="domain" description="tRNA (adenine(58)-N(1))-methyltransferase catalytic subunit TRM61 C-terminal" evidence="8">
    <location>
        <begin position="52"/>
        <end position="124"/>
    </location>
</feature>
<accession>A0A0D3KJ30</accession>
<dbReference type="eggNOG" id="KOG2915">
    <property type="taxonomic scope" value="Eukaryota"/>
</dbReference>
<evidence type="ECO:0000313" key="9">
    <source>
        <dbReference type="EnsemblProtists" id="EOD35765"/>
    </source>
</evidence>
<name>A0A0D3KJ30_EMIH1</name>
<dbReference type="PaxDb" id="2903-EOD35765"/>
<dbReference type="OMA" id="HTFENNK"/>
<comment type="subcellular location">
    <subcellularLocation>
        <location evidence="1">Nucleus</location>
    </subcellularLocation>
</comment>